<dbReference type="Proteomes" id="UP000321353">
    <property type="component" value="Chromosome"/>
</dbReference>
<dbReference type="SUPFAM" id="SSF56935">
    <property type="entry name" value="Porins"/>
    <property type="match status" value="1"/>
</dbReference>
<dbReference type="RefSeq" id="WP_147871677.1">
    <property type="nucleotide sequence ID" value="NZ_CP036264.1"/>
</dbReference>
<keyword evidence="3" id="KW-1185">Reference proteome</keyword>
<dbReference type="InterPro" id="IPR010870">
    <property type="entry name" value="Porin_O/P"/>
</dbReference>
<sequence length="433" mass="48264" precursor="true">MRWFAAITVCMMLSMFLHRCSAQSSGTEDDFSWLDRVKVGYDGGFVIASQCDADLHAGREPYRLKINGWGQLRHTVTDWSSPDRDLNQLQLKRGRLVFSGNAFNPNFQYFVQLDARSTSGDDVRLLDYYLDYDVGNDQLGLAPGTVTFRTGKYKVPFTMSRWLSGRDFEFADRSVASIFFDVNRSFAWGLHGKSERLGVPVFWDAALFNGLVTGGAETGSSGTLDDNFAYSGRVRAYLIGDWGDENLADFECHDRLAMRVGAGFAASTIERFGTTEFSRLRVVDSGEPLANLLPAVVSGYDVSLYAVDASMKYLGWSSSFEYYFRTVSDIRGAAIGELFDHGFWYQLGKFIVPGKLQVATRWSRVQGDSGTLGGSDQSAEEIAASLAWYFRRNQAKLVVDMTHVDGAPVSSQALDISPGNHGWLFRSQIQFSF</sequence>
<feature type="chain" id="PRO_5022732846" evidence="1">
    <location>
        <begin position="23"/>
        <end position="433"/>
    </location>
</feature>
<dbReference type="InterPro" id="IPR023614">
    <property type="entry name" value="Porin_dom_sf"/>
</dbReference>
<dbReference type="KEGG" id="smam:Mal15_69090"/>
<dbReference type="EMBL" id="CP036264">
    <property type="protein sequence ID" value="QEG02788.1"/>
    <property type="molecule type" value="Genomic_DNA"/>
</dbReference>
<reference evidence="2 3" key="1">
    <citation type="submission" date="2019-02" db="EMBL/GenBank/DDBJ databases">
        <title>Planctomycetal bacteria perform biofilm scaping via a novel small molecule.</title>
        <authorList>
            <person name="Jeske O."/>
            <person name="Boedeker C."/>
            <person name="Wiegand S."/>
            <person name="Breitling P."/>
            <person name="Kallscheuer N."/>
            <person name="Jogler M."/>
            <person name="Rohde M."/>
            <person name="Petersen J."/>
            <person name="Medema M.H."/>
            <person name="Surup F."/>
            <person name="Jogler C."/>
        </authorList>
    </citation>
    <scope>NUCLEOTIDE SEQUENCE [LARGE SCALE GENOMIC DNA]</scope>
    <source>
        <strain evidence="2 3">Mal15</strain>
    </source>
</reference>
<name>A0A5B9MUR0_9BACT</name>
<dbReference type="AlphaFoldDB" id="A0A5B9MUR0"/>
<gene>
    <name evidence="2" type="ORF">Mal15_69090</name>
</gene>
<proteinExistence type="predicted"/>
<dbReference type="Gene3D" id="2.40.160.10">
    <property type="entry name" value="Porin"/>
    <property type="match status" value="1"/>
</dbReference>
<organism evidence="2 3">
    <name type="scientific">Stieleria maiorica</name>
    <dbReference type="NCBI Taxonomy" id="2795974"/>
    <lineage>
        <taxon>Bacteria</taxon>
        <taxon>Pseudomonadati</taxon>
        <taxon>Planctomycetota</taxon>
        <taxon>Planctomycetia</taxon>
        <taxon>Pirellulales</taxon>
        <taxon>Pirellulaceae</taxon>
        <taxon>Stieleria</taxon>
    </lineage>
</organism>
<evidence type="ECO:0000256" key="1">
    <source>
        <dbReference type="SAM" id="SignalP"/>
    </source>
</evidence>
<evidence type="ECO:0000313" key="3">
    <source>
        <dbReference type="Proteomes" id="UP000321353"/>
    </source>
</evidence>
<keyword evidence="1" id="KW-0732">Signal</keyword>
<protein>
    <submittedName>
        <fullName evidence="2">Phosphate-selective porin O and P</fullName>
    </submittedName>
</protein>
<feature type="signal peptide" evidence="1">
    <location>
        <begin position="1"/>
        <end position="22"/>
    </location>
</feature>
<dbReference type="Pfam" id="PF07396">
    <property type="entry name" value="Porin_O_P"/>
    <property type="match status" value="1"/>
</dbReference>
<evidence type="ECO:0000313" key="2">
    <source>
        <dbReference type="EMBL" id="QEG02788.1"/>
    </source>
</evidence>
<accession>A0A5B9MUR0</accession>